<protein>
    <submittedName>
        <fullName evidence="1">Uncharacterized protein</fullName>
    </submittedName>
</protein>
<keyword evidence="2" id="KW-1185">Reference proteome</keyword>
<sequence>MGKENTEVVNGQQAPRLFNSRWNISYQISAVNKRQASWLFNKRFAIELAV</sequence>
<dbReference type="HOGENOM" id="CLU_3121293_0_0_10"/>
<proteinExistence type="predicted"/>
<reference evidence="1 2" key="1">
    <citation type="submission" date="2012-05" db="EMBL/GenBank/DDBJ databases">
        <authorList>
            <person name="Weinstock G."/>
            <person name="Sodergren E."/>
            <person name="Lobos E.A."/>
            <person name="Fulton L."/>
            <person name="Fulton R."/>
            <person name="Courtney L."/>
            <person name="Fronick C."/>
            <person name="O'Laughlin M."/>
            <person name="Godfrey J."/>
            <person name="Wilson R.M."/>
            <person name="Miner T."/>
            <person name="Farmer C."/>
            <person name="Delehaunty K."/>
            <person name="Cordes M."/>
            <person name="Minx P."/>
            <person name="Tomlinson C."/>
            <person name="Chen J."/>
            <person name="Wollam A."/>
            <person name="Pepin K.H."/>
            <person name="Bhonagiri V."/>
            <person name="Zhang X."/>
            <person name="Suruliraj S."/>
            <person name="Warren W."/>
            <person name="Mitreva M."/>
            <person name="Mardis E.R."/>
            <person name="Wilson R.K."/>
        </authorList>
    </citation>
    <scope>NUCLEOTIDE SEQUENCE [LARGE SCALE GENOMIC DNA]</scope>
    <source>
        <strain evidence="1 2">F0055</strain>
    </source>
</reference>
<organism evidence="1 2">
    <name type="scientific">Hoylesella saccharolytica F0055</name>
    <dbReference type="NCBI Taxonomy" id="1127699"/>
    <lineage>
        <taxon>Bacteria</taxon>
        <taxon>Pseudomonadati</taxon>
        <taxon>Bacteroidota</taxon>
        <taxon>Bacteroidia</taxon>
        <taxon>Bacteroidales</taxon>
        <taxon>Prevotellaceae</taxon>
        <taxon>Hoylesella</taxon>
    </lineage>
</organism>
<name>L1MXV4_9BACT</name>
<accession>L1MXV4</accession>
<evidence type="ECO:0000313" key="2">
    <source>
        <dbReference type="Proteomes" id="UP000010433"/>
    </source>
</evidence>
<dbReference type="EMBL" id="AMEP01000164">
    <property type="protein sequence ID" value="EKX96138.1"/>
    <property type="molecule type" value="Genomic_DNA"/>
</dbReference>
<evidence type="ECO:0000313" key="1">
    <source>
        <dbReference type="EMBL" id="EKX96138.1"/>
    </source>
</evidence>
<comment type="caution">
    <text evidence="1">The sequence shown here is derived from an EMBL/GenBank/DDBJ whole genome shotgun (WGS) entry which is preliminary data.</text>
</comment>
<gene>
    <name evidence="1" type="ORF">HMPREF9151_02540</name>
</gene>
<dbReference type="AlphaFoldDB" id="L1MXV4"/>
<dbReference type="Proteomes" id="UP000010433">
    <property type="component" value="Unassembled WGS sequence"/>
</dbReference>
<dbReference type="PATRIC" id="fig|1127699.3.peg.2334"/>